<sequence>MNYIKAFQANTELIQQFDEDKAYLAWSMALYLDCPDAEQLATECLTDDGNDKKIDFIRLDWDSKRIVFAQGYYSSRKVDSAPANKASDLNTASAWLISGDVNEVPSKLKAIINDCRSALDNGDIEQIDLLYVHNLPESINVSKELNTAATHLSRSLPKDANINVVARELGTEALERLYSAQESSIAVKDSIECPTKVQFTEEGPSWKSAILSIPGIWLRDIFNKYGDDLFSANYRGFLGINKRRKINTGIRQSAENDSSNFWVYNNGITILTLGFEENKRSSTTTLQGISIINGAQTTGSIGSVDITKYDLKEVKVLCRVIQCSNAATISQIVKYNNTQNEITTWDQYSNSAEQKRISEEFSNFGHEYSLKRGFSSSSIQLGIEQVIQPMLAFAGDYISASRGKNSLFERRSSYEKAFKDQKSRHILLVHTLSKAINAYKIELSKKRINNQLVSIEEKQIALFRNLTFKSFLIAIIGKCLESIIGEKVDSLQVAFTPEASRIDNKSINDLIALWLPIVTTVLAYVANIIDKDLSEILSENDSLESVSSKVSTFIYVSQATNPNPAFTSFKSFISPKG</sequence>
<name>A0ABM7YVA4_NOSCO</name>
<dbReference type="EMBL" id="AP025732">
    <property type="protein sequence ID" value="BDI14556.1"/>
    <property type="molecule type" value="Genomic_DNA"/>
</dbReference>
<evidence type="ECO:0000259" key="1">
    <source>
        <dbReference type="Pfam" id="PF10592"/>
    </source>
</evidence>
<proteinExistence type="predicted"/>
<evidence type="ECO:0000313" key="2">
    <source>
        <dbReference type="EMBL" id="BDI14556.1"/>
    </source>
</evidence>
<organism evidence="2 3">
    <name type="scientific">Nostoc cf. commune SO-36</name>
    <dbReference type="NCBI Taxonomy" id="449208"/>
    <lineage>
        <taxon>Bacteria</taxon>
        <taxon>Bacillati</taxon>
        <taxon>Cyanobacteriota</taxon>
        <taxon>Cyanophyceae</taxon>
        <taxon>Nostocales</taxon>
        <taxon>Nostocaceae</taxon>
        <taxon>Nostoc</taxon>
    </lineage>
</organism>
<dbReference type="Proteomes" id="UP001055453">
    <property type="component" value="Chromosome"/>
</dbReference>
<dbReference type="InterPro" id="IPR018891">
    <property type="entry name" value="AIPR_C"/>
</dbReference>
<feature type="domain" description="Abortive phage infection protein C-terminal" evidence="1">
    <location>
        <begin position="230"/>
        <end position="559"/>
    </location>
</feature>
<protein>
    <recommendedName>
        <fullName evidence="1">Abortive phage infection protein C-terminal domain-containing protein</fullName>
    </recommendedName>
</protein>
<dbReference type="Pfam" id="PF10592">
    <property type="entry name" value="AIPR"/>
    <property type="match status" value="1"/>
</dbReference>
<gene>
    <name evidence="2" type="ORF">ANSO36C_03580</name>
</gene>
<evidence type="ECO:0000313" key="3">
    <source>
        <dbReference type="Proteomes" id="UP001055453"/>
    </source>
</evidence>
<dbReference type="RefSeq" id="WP_251958124.1">
    <property type="nucleotide sequence ID" value="NZ_AP025732.1"/>
</dbReference>
<keyword evidence="3" id="KW-1185">Reference proteome</keyword>
<reference evidence="2" key="1">
    <citation type="submission" date="2022-04" db="EMBL/GenBank/DDBJ databases">
        <title>Complete genome sequence of a cyanobacterium, Nostoc sp. SO-36, isolated in Antarctica.</title>
        <authorList>
            <person name="Kanesaki Y."/>
            <person name="Effendi D."/>
            <person name="Sakamoto T."/>
            <person name="Ohtani S."/>
            <person name="Awai K."/>
        </authorList>
    </citation>
    <scope>NUCLEOTIDE SEQUENCE</scope>
    <source>
        <strain evidence="2">SO-36</strain>
    </source>
</reference>
<accession>A0ABM7YVA4</accession>